<protein>
    <submittedName>
        <fullName evidence="1">Uncharacterized protein</fullName>
    </submittedName>
</protein>
<name>A0A0F9UFS9_9ZZZZ</name>
<proteinExistence type="predicted"/>
<sequence>MNRRKFLACSAATLGVAALGTTAMVFEDSSSFIPGLLHKLVGEFSMDEAQQKRFVDSIENRYGSEKLAALIGLYRIRSGTGLGVSYTNSKVDRFERMLLTDFMVSTDYLKKQHEKNPRVNFLGHFPCNNPYARYTA</sequence>
<gene>
    <name evidence="1" type="ORF">LCGC14_0211230</name>
</gene>
<dbReference type="AlphaFoldDB" id="A0A0F9UFS9"/>
<evidence type="ECO:0000313" key="1">
    <source>
        <dbReference type="EMBL" id="KKN92065.1"/>
    </source>
</evidence>
<dbReference type="EMBL" id="LAZR01000097">
    <property type="protein sequence ID" value="KKN92065.1"/>
    <property type="molecule type" value="Genomic_DNA"/>
</dbReference>
<accession>A0A0F9UFS9</accession>
<reference evidence="1" key="1">
    <citation type="journal article" date="2015" name="Nature">
        <title>Complex archaea that bridge the gap between prokaryotes and eukaryotes.</title>
        <authorList>
            <person name="Spang A."/>
            <person name="Saw J.H."/>
            <person name="Jorgensen S.L."/>
            <person name="Zaremba-Niedzwiedzka K."/>
            <person name="Martijn J."/>
            <person name="Lind A.E."/>
            <person name="van Eijk R."/>
            <person name="Schleper C."/>
            <person name="Guy L."/>
            <person name="Ettema T.J."/>
        </authorList>
    </citation>
    <scope>NUCLEOTIDE SEQUENCE</scope>
</reference>
<comment type="caution">
    <text evidence="1">The sequence shown here is derived from an EMBL/GenBank/DDBJ whole genome shotgun (WGS) entry which is preliminary data.</text>
</comment>
<organism evidence="1">
    <name type="scientific">marine sediment metagenome</name>
    <dbReference type="NCBI Taxonomy" id="412755"/>
    <lineage>
        <taxon>unclassified sequences</taxon>
        <taxon>metagenomes</taxon>
        <taxon>ecological metagenomes</taxon>
    </lineage>
</organism>